<evidence type="ECO:0000313" key="3">
    <source>
        <dbReference type="Proteomes" id="UP000501802"/>
    </source>
</evidence>
<dbReference type="EMBL" id="CP050063">
    <property type="protein sequence ID" value="QIP12337.1"/>
    <property type="molecule type" value="Genomic_DNA"/>
</dbReference>
<keyword evidence="1" id="KW-0732">Signal</keyword>
<accession>A0A6G9AIP0</accession>
<name>A0A6G9AIP0_9BACT</name>
<evidence type="ECO:0000313" key="2">
    <source>
        <dbReference type="EMBL" id="QIP12337.1"/>
    </source>
</evidence>
<organism evidence="2 3">
    <name type="scientific">Spirosoma aureum</name>
    <dbReference type="NCBI Taxonomy" id="2692134"/>
    <lineage>
        <taxon>Bacteria</taxon>
        <taxon>Pseudomonadati</taxon>
        <taxon>Bacteroidota</taxon>
        <taxon>Cytophagia</taxon>
        <taxon>Cytophagales</taxon>
        <taxon>Cytophagaceae</taxon>
        <taxon>Spirosoma</taxon>
    </lineage>
</organism>
<dbReference type="AlphaFoldDB" id="A0A6G9AIP0"/>
<reference evidence="2 3" key="1">
    <citation type="submission" date="2020-03" db="EMBL/GenBank/DDBJ databases">
        <authorList>
            <person name="Kim M.K."/>
        </authorList>
    </citation>
    <scope>NUCLEOTIDE SEQUENCE [LARGE SCALE GENOMIC DNA]</scope>
    <source>
        <strain evidence="2 3">BT328</strain>
    </source>
</reference>
<dbReference type="KEGG" id="spib:G8759_06705"/>
<dbReference type="RefSeq" id="WP_167206390.1">
    <property type="nucleotide sequence ID" value="NZ_CP050063.1"/>
</dbReference>
<gene>
    <name evidence="2" type="ORF">G8759_06705</name>
</gene>
<feature type="chain" id="PRO_5026181938" evidence="1">
    <location>
        <begin position="19"/>
        <end position="240"/>
    </location>
</feature>
<feature type="signal peptide" evidence="1">
    <location>
        <begin position="1"/>
        <end position="18"/>
    </location>
</feature>
<dbReference type="Proteomes" id="UP000501802">
    <property type="component" value="Chromosome"/>
</dbReference>
<sequence length="240" mass="27045">MKRILVCFLIAISGAALAQTATDPTIDLRLNNLNNPSTGPLIFKIDSRYEGQHGSPYLLPDWSKGQVSLRDGRQYKDVSLKFDAYRQALILLRPKSGNDSIILDRQTVARFLLTSPDGQPYLFSRYPMAKTSDEEVKDGYFLILYEGKSALLKRVAKTFKSADYKGGYSANVRYDSFNDAITYYLLKPDQTLTKIKLSKKAILEALSDKGEALKTFVDQQQLAFKTEDDAITLVKQYDSL</sequence>
<proteinExistence type="predicted"/>
<protein>
    <submittedName>
        <fullName evidence="2">Uncharacterized protein</fullName>
    </submittedName>
</protein>
<evidence type="ECO:0000256" key="1">
    <source>
        <dbReference type="SAM" id="SignalP"/>
    </source>
</evidence>
<keyword evidence="3" id="KW-1185">Reference proteome</keyword>